<dbReference type="Pfam" id="PF25010">
    <property type="entry name" value="ARM_UBP24_USP9X-Y"/>
    <property type="match status" value="1"/>
</dbReference>
<name>A0A8S2W753_9BILA</name>
<evidence type="ECO:0000259" key="4">
    <source>
        <dbReference type="Pfam" id="PF25010"/>
    </source>
</evidence>
<dbReference type="EMBL" id="CAJOBH010034425">
    <property type="protein sequence ID" value="CAF4294759.1"/>
    <property type="molecule type" value="Genomic_DNA"/>
</dbReference>
<feature type="non-terminal residue" evidence="7">
    <location>
        <position position="1"/>
    </location>
</feature>
<reference evidence="7" key="1">
    <citation type="submission" date="2021-02" db="EMBL/GenBank/DDBJ databases">
        <authorList>
            <person name="Nowell W R."/>
        </authorList>
    </citation>
    <scope>NUCLEOTIDE SEQUENCE</scope>
</reference>
<accession>A0A8S2W753</accession>
<feature type="non-terminal residue" evidence="7">
    <location>
        <position position="66"/>
    </location>
</feature>
<dbReference type="Proteomes" id="UP000676336">
    <property type="component" value="Unassembled WGS sequence"/>
</dbReference>
<dbReference type="AlphaFoldDB" id="A0A8S2W753"/>
<evidence type="ECO:0000256" key="1">
    <source>
        <dbReference type="ARBA" id="ARBA00022670"/>
    </source>
</evidence>
<evidence type="ECO:0000256" key="2">
    <source>
        <dbReference type="ARBA" id="ARBA00022786"/>
    </source>
</evidence>
<protein>
    <recommendedName>
        <fullName evidence="4">UBP34/UBP24/USP9X/USP9Y-like ARM repeat region domain-containing protein</fullName>
    </recommendedName>
</protein>
<evidence type="ECO:0000313" key="6">
    <source>
        <dbReference type="EMBL" id="CAF4401435.1"/>
    </source>
</evidence>
<comment type="caution">
    <text evidence="7">The sequence shown here is derived from an EMBL/GenBank/DDBJ whole genome shotgun (WGS) entry which is preliminary data.</text>
</comment>
<keyword evidence="3" id="KW-0378">Hydrolase</keyword>
<dbReference type="EMBL" id="CAJOBI010057688">
    <property type="protein sequence ID" value="CAF4401435.1"/>
    <property type="molecule type" value="Genomic_DNA"/>
</dbReference>
<evidence type="ECO:0000313" key="8">
    <source>
        <dbReference type="Proteomes" id="UP000681720"/>
    </source>
</evidence>
<organism evidence="7 8">
    <name type="scientific">Rotaria magnacalcarata</name>
    <dbReference type="NCBI Taxonomy" id="392030"/>
    <lineage>
        <taxon>Eukaryota</taxon>
        <taxon>Metazoa</taxon>
        <taxon>Spiralia</taxon>
        <taxon>Gnathifera</taxon>
        <taxon>Rotifera</taxon>
        <taxon>Eurotatoria</taxon>
        <taxon>Bdelloidea</taxon>
        <taxon>Philodinida</taxon>
        <taxon>Philodinidae</taxon>
        <taxon>Rotaria</taxon>
    </lineage>
</organism>
<evidence type="ECO:0000256" key="3">
    <source>
        <dbReference type="ARBA" id="ARBA00022801"/>
    </source>
</evidence>
<dbReference type="Proteomes" id="UP000681720">
    <property type="component" value="Unassembled WGS sequence"/>
</dbReference>
<dbReference type="EMBL" id="CAJOBJ010061140">
    <property type="protein sequence ID" value="CAF4418256.1"/>
    <property type="molecule type" value="Genomic_DNA"/>
</dbReference>
<gene>
    <name evidence="5" type="ORF">BYL167_LOCUS27241</name>
    <name evidence="7" type="ORF">GIL414_LOCUS30955</name>
    <name evidence="6" type="ORF">SMN809_LOCUS30463</name>
</gene>
<feature type="domain" description="UBP34/UBP24/USP9X/USP9Y-like ARM repeat region" evidence="4">
    <location>
        <begin position="1"/>
        <end position="66"/>
    </location>
</feature>
<keyword evidence="1" id="KW-0645">Protease</keyword>
<proteinExistence type="predicted"/>
<dbReference type="GO" id="GO:0008233">
    <property type="term" value="F:peptidase activity"/>
    <property type="evidence" value="ECO:0007669"/>
    <property type="project" value="UniProtKB-KW"/>
</dbReference>
<sequence length="66" mass="7869">KHEAIEKNVHDLLAKLAWDFSPEQLEQLFDCFRESWTKASKKQREKLLELIRRLAEDDKEGLMANK</sequence>
<keyword evidence="2" id="KW-0833">Ubl conjugation pathway</keyword>
<dbReference type="Proteomes" id="UP000681967">
    <property type="component" value="Unassembled WGS sequence"/>
</dbReference>
<dbReference type="GO" id="GO:0006508">
    <property type="term" value="P:proteolysis"/>
    <property type="evidence" value="ECO:0007669"/>
    <property type="project" value="UniProtKB-KW"/>
</dbReference>
<evidence type="ECO:0000313" key="5">
    <source>
        <dbReference type="EMBL" id="CAF4294759.1"/>
    </source>
</evidence>
<dbReference type="InterPro" id="IPR056850">
    <property type="entry name" value="ARM_UBP34_24_USP9X_Y"/>
</dbReference>
<evidence type="ECO:0000313" key="7">
    <source>
        <dbReference type="EMBL" id="CAF4418256.1"/>
    </source>
</evidence>